<reference evidence="1 2" key="1">
    <citation type="submission" date="2022-09" db="EMBL/GenBank/DDBJ databases">
        <title>Draft genome of isolate Be4.</title>
        <authorList>
            <person name="Sanchez-Castro I."/>
            <person name="Martinez-Rodriguez P."/>
            <person name="Descostes M."/>
            <person name="Merroun M."/>
        </authorList>
    </citation>
    <scope>NUCLEOTIDE SEQUENCE [LARGE SCALE GENOMIC DNA]</scope>
    <source>
        <strain evidence="1 2">Be4</strain>
    </source>
</reference>
<evidence type="ECO:0008006" key="3">
    <source>
        <dbReference type="Google" id="ProtNLM"/>
    </source>
</evidence>
<sequence>MSFSRSEGGQGLHHEIDRLISAGDLEAALKYVENIVERVFCEPLNTAQIFGDRFLDASCEEIGRLALRERAASGAAGATPSRGGVVFIASKLQASGGHTAVLADIACRVRSPVTIVLTGTVGPTDVSAIKHAFRNAPAVEFVCVPPGSRLSKLRWLQSFLLEISPDTVWLANHHQDSVAVSAVQPGQSYVLKYLHHGDHHLCLGVFLSFGEHYDLHSMGFWNCRDGLKKPDNKYLPLIVADPGVSSSDEREFSSSAIVSCTAAGKNKIEHAYWPNYSDVIAEVLEKTGGRHIHVGRLSWFYRLKIRRAMARRMVPFSALEYIPYVPSVARFLQERKVDLYLASFPYAGARTSVEAMAAGVAIAGHDHSEKRFLGAVDMLPTGSCVWSTPDQLIDFLAENDRAALIQRGRLARMHYEKYHSPESLMHALESGVGESDFPPRPLSKKTDELNAALLRSAQFTFLGVFKRRGLRYFRALKAALSRFR</sequence>
<proteinExistence type="predicted"/>
<comment type="caution">
    <text evidence="1">The sequence shown here is derived from an EMBL/GenBank/DDBJ whole genome shotgun (WGS) entry which is preliminary data.</text>
</comment>
<name>A0ABT2PIQ6_9BURK</name>
<dbReference type="Proteomes" id="UP001525968">
    <property type="component" value="Unassembled WGS sequence"/>
</dbReference>
<keyword evidence="2" id="KW-1185">Reference proteome</keyword>
<evidence type="ECO:0000313" key="2">
    <source>
        <dbReference type="Proteomes" id="UP001525968"/>
    </source>
</evidence>
<dbReference type="Gene3D" id="3.40.50.2000">
    <property type="entry name" value="Glycogen Phosphorylase B"/>
    <property type="match status" value="1"/>
</dbReference>
<dbReference type="RefSeq" id="WP_261499376.1">
    <property type="nucleotide sequence ID" value="NZ_JAODYH010000003.1"/>
</dbReference>
<organism evidence="1 2">
    <name type="scientific">Acidovorax bellezanensis</name>
    <dbReference type="NCBI Taxonomy" id="2976702"/>
    <lineage>
        <taxon>Bacteria</taxon>
        <taxon>Pseudomonadati</taxon>
        <taxon>Pseudomonadota</taxon>
        <taxon>Betaproteobacteria</taxon>
        <taxon>Burkholderiales</taxon>
        <taxon>Comamonadaceae</taxon>
        <taxon>Acidovorax</taxon>
    </lineage>
</organism>
<evidence type="ECO:0000313" key="1">
    <source>
        <dbReference type="EMBL" id="MCT9810366.1"/>
    </source>
</evidence>
<accession>A0ABT2PIQ6</accession>
<gene>
    <name evidence="1" type="ORF">N0K08_06965</name>
</gene>
<protein>
    <recommendedName>
        <fullName evidence="3">Glycosyltransferase</fullName>
    </recommendedName>
</protein>
<dbReference type="EMBL" id="JAODYH010000003">
    <property type="protein sequence ID" value="MCT9810366.1"/>
    <property type="molecule type" value="Genomic_DNA"/>
</dbReference>